<keyword evidence="1" id="KW-0812">Transmembrane</keyword>
<accession>A0A9P7KNY5</accession>
<reference evidence="2" key="1">
    <citation type="submission" date="2021-04" db="EMBL/GenBank/DDBJ databases">
        <title>Draft genome of Fusarium avenaceum strain F156N33, isolated from an atmospheric sample in Virginia.</title>
        <authorList>
            <person name="Yang S."/>
            <person name="Vinatzer B.A."/>
            <person name="Coleman J."/>
        </authorList>
    </citation>
    <scope>NUCLEOTIDE SEQUENCE</scope>
    <source>
        <strain evidence="2">F156N33</strain>
    </source>
</reference>
<feature type="transmembrane region" description="Helical" evidence="1">
    <location>
        <begin position="12"/>
        <end position="33"/>
    </location>
</feature>
<evidence type="ECO:0000256" key="1">
    <source>
        <dbReference type="SAM" id="Phobius"/>
    </source>
</evidence>
<keyword evidence="3" id="KW-1185">Reference proteome</keyword>
<dbReference type="Proteomes" id="UP000782241">
    <property type="component" value="Unassembled WGS sequence"/>
</dbReference>
<proteinExistence type="predicted"/>
<dbReference type="AlphaFoldDB" id="A0A9P7KNY5"/>
<comment type="caution">
    <text evidence="2">The sequence shown here is derived from an EMBL/GenBank/DDBJ whole genome shotgun (WGS) entry which is preliminary data.</text>
</comment>
<dbReference type="EMBL" id="JAGPUO010000030">
    <property type="protein sequence ID" value="KAG5655350.1"/>
    <property type="molecule type" value="Genomic_DNA"/>
</dbReference>
<evidence type="ECO:0000313" key="3">
    <source>
        <dbReference type="Proteomes" id="UP000782241"/>
    </source>
</evidence>
<evidence type="ECO:0000313" key="2">
    <source>
        <dbReference type="EMBL" id="KAG5655350.1"/>
    </source>
</evidence>
<keyword evidence="1" id="KW-0472">Membrane</keyword>
<gene>
    <name evidence="2" type="ORF">KAF25_006853</name>
</gene>
<keyword evidence="1" id="KW-1133">Transmembrane helix</keyword>
<protein>
    <submittedName>
        <fullName evidence="2">Uncharacterized protein</fullName>
    </submittedName>
</protein>
<name>A0A9P7KNY5_9HYPO</name>
<organism evidence="2 3">
    <name type="scientific">Fusarium avenaceum</name>
    <dbReference type="NCBI Taxonomy" id="40199"/>
    <lineage>
        <taxon>Eukaryota</taxon>
        <taxon>Fungi</taxon>
        <taxon>Dikarya</taxon>
        <taxon>Ascomycota</taxon>
        <taxon>Pezizomycotina</taxon>
        <taxon>Sordariomycetes</taxon>
        <taxon>Hypocreomycetidae</taxon>
        <taxon>Hypocreales</taxon>
        <taxon>Nectriaceae</taxon>
        <taxon>Fusarium</taxon>
        <taxon>Fusarium tricinctum species complex</taxon>
    </lineage>
</organism>
<sequence>MERKSQTWSRLLFPYISAAFASLTFIVIYAGAWKSLDLKLNTSNTDVRSLHDGAFVNLTRRASDYDAAVERGRKLHCLMSISQEEAKQANKGVSLESPEYLQQWPGIEEVEGWSIDVEDDKAPYFQNYLDAAFQGLRIDKELHNEAWANDREGEFYEDPLDPDIDNVQRCWPSGAYFYTSFILEKGVVIGDNALSVMPAFREMYPGLDNLNLPTTHLRQWSDVAWMQWTKACYDTPDLIDTIRYVFQAQITNLSTLGILFEALYKYAGGEIVIGKWNDRITLDVEKDDEAEAFYAFLGSPHGRMTAYLLLNHKERLGVKTINKVDIFVPNIPWTVTGSSVSELARNAKISSVLYVTNV</sequence>